<feature type="compositionally biased region" description="Basic residues" evidence="1">
    <location>
        <begin position="132"/>
        <end position="146"/>
    </location>
</feature>
<proteinExistence type="predicted"/>
<evidence type="ECO:0000313" key="4">
    <source>
        <dbReference type="Proteomes" id="UP001190700"/>
    </source>
</evidence>
<protein>
    <submittedName>
        <fullName evidence="3">Uncharacterized protein</fullName>
    </submittedName>
</protein>
<evidence type="ECO:0000313" key="2">
    <source>
        <dbReference type="EMBL" id="KAK3246327.1"/>
    </source>
</evidence>
<dbReference type="EMBL" id="LGRX02029930">
    <property type="protein sequence ID" value="KAK3246329.1"/>
    <property type="molecule type" value="Genomic_DNA"/>
</dbReference>
<name>A0AAE0C207_9CHLO</name>
<feature type="compositionally biased region" description="Basic residues" evidence="1">
    <location>
        <begin position="171"/>
        <end position="180"/>
    </location>
</feature>
<evidence type="ECO:0000256" key="1">
    <source>
        <dbReference type="SAM" id="MobiDB-lite"/>
    </source>
</evidence>
<gene>
    <name evidence="3" type="ORF">CYMTET_44132</name>
    <name evidence="2" type="ORF">CYMTET_44134</name>
</gene>
<sequence>MCFRQGTCNNHRQLFNSRNTCLQWRLQCRPTPLDVWRERHDEEKKKSTALEAQVAAEQKARKDLYQELLAARAETVEAKRAAEFEKKLSAVRGDSQSDVLVNGALFDTPGARKGSKAVHFDEGEDTASPERRSKKKSKKKKSKKSKYSSSDSSSESDANSQGDTTSEDTKKRRRNQHQKRGAGAAAINKQFKTQLAKQKLELILVKFGVMKPEEALMLEVEKTITLAAKAHREGGVFDVRKL</sequence>
<comment type="caution">
    <text evidence="3">The sequence shown here is derived from an EMBL/GenBank/DDBJ whole genome shotgun (WGS) entry which is preliminary data.</text>
</comment>
<dbReference type="AlphaFoldDB" id="A0AAE0C207"/>
<evidence type="ECO:0000313" key="3">
    <source>
        <dbReference type="EMBL" id="KAK3246329.1"/>
    </source>
</evidence>
<feature type="region of interest" description="Disordered" evidence="1">
    <location>
        <begin position="106"/>
        <end position="186"/>
    </location>
</feature>
<dbReference type="EMBL" id="LGRX02029931">
    <property type="protein sequence ID" value="KAK3246327.1"/>
    <property type="molecule type" value="Genomic_DNA"/>
</dbReference>
<reference evidence="3" key="2">
    <citation type="submission" date="2023-06" db="EMBL/GenBank/DDBJ databases">
        <title>Long-read-based genome assembly of the green algal bacterivore Cymbomonas tetramitiformis.</title>
        <authorList>
            <person name="Gyaltshen Y."/>
            <person name="Rozenberg A."/>
            <person name="Paasch A."/>
            <person name="Burns J.A."/>
            <person name="Warring S."/>
            <person name="Larson R."/>
            <person name="Maurer-Alcala X."/>
            <person name="Dacks J."/>
            <person name="Kim E."/>
        </authorList>
    </citation>
    <scope>NUCLEOTIDE SEQUENCE</scope>
    <source>
        <strain evidence="3">PLY_AMNH</strain>
    </source>
</reference>
<keyword evidence="4" id="KW-1185">Reference proteome</keyword>
<feature type="compositionally biased region" description="Polar residues" evidence="1">
    <location>
        <begin position="155"/>
        <end position="164"/>
    </location>
</feature>
<dbReference type="Proteomes" id="UP001190700">
    <property type="component" value="Unassembled WGS sequence"/>
</dbReference>
<organism evidence="3 4">
    <name type="scientific">Cymbomonas tetramitiformis</name>
    <dbReference type="NCBI Taxonomy" id="36881"/>
    <lineage>
        <taxon>Eukaryota</taxon>
        <taxon>Viridiplantae</taxon>
        <taxon>Chlorophyta</taxon>
        <taxon>Pyramimonadophyceae</taxon>
        <taxon>Pyramimonadales</taxon>
        <taxon>Pyramimonadaceae</taxon>
        <taxon>Cymbomonas</taxon>
    </lineage>
</organism>
<reference evidence="3 4" key="1">
    <citation type="journal article" date="2015" name="Genome Biol. Evol.">
        <title>Comparative Genomics of a Bacterivorous Green Alga Reveals Evolutionary Causalities and Consequences of Phago-Mixotrophic Mode of Nutrition.</title>
        <authorList>
            <person name="Burns J.A."/>
            <person name="Paasch A."/>
            <person name="Narechania A."/>
            <person name="Kim E."/>
        </authorList>
    </citation>
    <scope>NUCLEOTIDE SEQUENCE [LARGE SCALE GENOMIC DNA]</scope>
    <source>
        <strain evidence="3">PLY_AMNH</strain>
    </source>
</reference>
<accession>A0AAE0C207</accession>